<protein>
    <submittedName>
        <fullName evidence="1">Uncharacterized protein</fullName>
    </submittedName>
</protein>
<reference evidence="1 2" key="1">
    <citation type="journal article" date="2012" name="J. Virol.">
        <title>Complete Genome Sequences of 138 Mycobacteriophages.</title>
        <authorList>
            <consortium name="the Science Education Alliance Phage Hunters Advancing Genomics and Evolutionary Science Program"/>
            <consortium name="the KwaZulu-Natal Research Institute for Tuberculosis and HIV Mycobacterial Genetics Course Students"/>
            <consortium name="the Phage Hunters Integrating Research and Education Program"/>
            <person name="Hatfull G.F."/>
        </authorList>
    </citation>
    <scope>NUCLEOTIDE SEQUENCE [LARGE SCALE GENOMIC DNA]</scope>
</reference>
<dbReference type="RefSeq" id="YP_009017195.1">
    <property type="nucleotide sequence ID" value="NC_023731.1"/>
</dbReference>
<dbReference type="Pfam" id="PF17471">
    <property type="entry name" value="GP63"/>
    <property type="match status" value="1"/>
</dbReference>
<evidence type="ECO:0000313" key="1">
    <source>
        <dbReference type="EMBL" id="AEL17896.1"/>
    </source>
</evidence>
<proteinExistence type="predicted"/>
<name>G1JV22_9CAUD</name>
<dbReference type="OrthoDB" id="19170at10239"/>
<evidence type="ECO:0000313" key="2">
    <source>
        <dbReference type="Proteomes" id="UP000008902"/>
    </source>
</evidence>
<dbReference type="GeneID" id="18565174"/>
<accession>G1JV22</accession>
<dbReference type="EMBL" id="JN408461">
    <property type="protein sequence ID" value="AEL17896.1"/>
    <property type="molecule type" value="Genomic_DNA"/>
</dbReference>
<sequence length="76" mass="8523">MATPNQMPKRTNPIHQQILSGLLATKPVTSTFKKIVRGADGKDQVVERKVTRQGIRFPLAQNVSEANIDRAAKRWL</sequence>
<dbReference type="KEGG" id="vg:18565174"/>
<organism evidence="1 2">
    <name type="scientific">Mycobacterium phage Trixie</name>
    <dbReference type="NCBI Taxonomy" id="1071503"/>
    <lineage>
        <taxon>Viruses</taxon>
        <taxon>Duplodnaviria</taxon>
        <taxon>Heunggongvirae</taxon>
        <taxon>Uroviricota</taxon>
        <taxon>Caudoviricetes</taxon>
        <taxon>Fromanvirus</taxon>
        <taxon>Fromanvirus trixie</taxon>
    </lineage>
</organism>
<dbReference type="InterPro" id="IPR035341">
    <property type="entry name" value="Gp63"/>
</dbReference>
<gene>
    <name evidence="1" type="primary">64</name>
    <name evidence="1" type="ORF">TRIXIE_64</name>
</gene>
<dbReference type="Proteomes" id="UP000008902">
    <property type="component" value="Segment"/>
</dbReference>
<keyword evidence="2" id="KW-1185">Reference proteome</keyword>